<dbReference type="EMBL" id="CP095072">
    <property type="protein sequence ID" value="UOQ47214.1"/>
    <property type="molecule type" value="Genomic_DNA"/>
</dbReference>
<proteinExistence type="predicted"/>
<dbReference type="RefSeq" id="WP_244716150.1">
    <property type="nucleotide sequence ID" value="NZ_CP095072.1"/>
</dbReference>
<gene>
    <name evidence="1" type="ORF">MUN88_14175</name>
</gene>
<accession>A0ABY4ES11</accession>
<organism evidence="1 2">
    <name type="scientific">Gracilibacillus caseinilyticus</name>
    <dbReference type="NCBI Taxonomy" id="2932256"/>
    <lineage>
        <taxon>Bacteria</taxon>
        <taxon>Bacillati</taxon>
        <taxon>Bacillota</taxon>
        <taxon>Bacilli</taxon>
        <taxon>Bacillales</taxon>
        <taxon>Bacillaceae</taxon>
        <taxon>Gracilibacillus</taxon>
    </lineage>
</organism>
<keyword evidence="2" id="KW-1185">Reference proteome</keyword>
<sequence>MYLERVKAKGKTYLYLKKYCVREFYERNNKTVYGFGRIEKALKQMYKWQQDYSTFPQELKKEGCTKKDLMTWIDTLETGIHKTGRSFVHQTNSVKSVN</sequence>
<protein>
    <recommendedName>
        <fullName evidence="3">Transposase</fullName>
    </recommendedName>
</protein>
<reference evidence="1 2" key="1">
    <citation type="submission" date="2022-04" db="EMBL/GenBank/DDBJ databases">
        <title>Gracilibacillus sp. isolated from saltern.</title>
        <authorList>
            <person name="Won M."/>
            <person name="Lee C.-M."/>
            <person name="Woen H.-Y."/>
            <person name="Kwon S.-W."/>
        </authorList>
    </citation>
    <scope>NUCLEOTIDE SEQUENCE [LARGE SCALE GENOMIC DNA]</scope>
    <source>
        <strain evidence="1 2">SSWR10-1</strain>
    </source>
</reference>
<evidence type="ECO:0008006" key="3">
    <source>
        <dbReference type="Google" id="ProtNLM"/>
    </source>
</evidence>
<dbReference type="Proteomes" id="UP000831782">
    <property type="component" value="Chromosome"/>
</dbReference>
<evidence type="ECO:0000313" key="1">
    <source>
        <dbReference type="EMBL" id="UOQ47214.1"/>
    </source>
</evidence>
<evidence type="ECO:0000313" key="2">
    <source>
        <dbReference type="Proteomes" id="UP000831782"/>
    </source>
</evidence>
<name>A0ABY4ES11_9BACI</name>